<dbReference type="Proteomes" id="UP001179952">
    <property type="component" value="Unassembled WGS sequence"/>
</dbReference>
<comment type="caution">
    <text evidence="1">The sequence shown here is derived from an EMBL/GenBank/DDBJ whole genome shotgun (WGS) entry which is preliminary data.</text>
</comment>
<dbReference type="AlphaFoldDB" id="A0AAV9A545"/>
<proteinExistence type="predicted"/>
<sequence length="98" mass="10954">MGNGASPIQMRRMMSYRRVSIGLVESAAPIAAQSNQINHAMNPIRLRIMPHMPSTTIGRKTRNKGPLVISVVLRSKFQMIQVMVIVSFHLILDLEGRS</sequence>
<evidence type="ECO:0000313" key="2">
    <source>
        <dbReference type="Proteomes" id="UP001179952"/>
    </source>
</evidence>
<protein>
    <submittedName>
        <fullName evidence="1">Uncharacterized protein</fullName>
    </submittedName>
</protein>
<name>A0AAV9A545_ACOGR</name>
<reference evidence="1" key="1">
    <citation type="journal article" date="2023" name="Nat. Commun.">
        <title>Diploid and tetraploid genomes of Acorus and the evolution of monocots.</title>
        <authorList>
            <person name="Ma L."/>
            <person name="Liu K.W."/>
            <person name="Li Z."/>
            <person name="Hsiao Y.Y."/>
            <person name="Qi Y."/>
            <person name="Fu T."/>
            <person name="Tang G.D."/>
            <person name="Zhang D."/>
            <person name="Sun W.H."/>
            <person name="Liu D.K."/>
            <person name="Li Y."/>
            <person name="Chen G.Z."/>
            <person name="Liu X.D."/>
            <person name="Liao X.Y."/>
            <person name="Jiang Y.T."/>
            <person name="Yu X."/>
            <person name="Hao Y."/>
            <person name="Huang J."/>
            <person name="Zhao X.W."/>
            <person name="Ke S."/>
            <person name="Chen Y.Y."/>
            <person name="Wu W.L."/>
            <person name="Hsu J.L."/>
            <person name="Lin Y.F."/>
            <person name="Huang M.D."/>
            <person name="Li C.Y."/>
            <person name="Huang L."/>
            <person name="Wang Z.W."/>
            <person name="Zhao X."/>
            <person name="Zhong W.Y."/>
            <person name="Peng D.H."/>
            <person name="Ahmad S."/>
            <person name="Lan S."/>
            <person name="Zhang J.S."/>
            <person name="Tsai W.C."/>
            <person name="Van de Peer Y."/>
            <person name="Liu Z.J."/>
        </authorList>
    </citation>
    <scope>NUCLEOTIDE SEQUENCE</scope>
    <source>
        <strain evidence="1">SCP</strain>
    </source>
</reference>
<gene>
    <name evidence="1" type="ORF">QJS04_geneDACA005493</name>
</gene>
<organism evidence="1 2">
    <name type="scientific">Acorus gramineus</name>
    <name type="common">Dwarf sweet flag</name>
    <dbReference type="NCBI Taxonomy" id="55184"/>
    <lineage>
        <taxon>Eukaryota</taxon>
        <taxon>Viridiplantae</taxon>
        <taxon>Streptophyta</taxon>
        <taxon>Embryophyta</taxon>
        <taxon>Tracheophyta</taxon>
        <taxon>Spermatophyta</taxon>
        <taxon>Magnoliopsida</taxon>
        <taxon>Liliopsida</taxon>
        <taxon>Acoraceae</taxon>
        <taxon>Acorus</taxon>
    </lineage>
</organism>
<accession>A0AAV9A545</accession>
<reference evidence="1" key="2">
    <citation type="submission" date="2023-06" db="EMBL/GenBank/DDBJ databases">
        <authorList>
            <person name="Ma L."/>
            <person name="Liu K.-W."/>
            <person name="Li Z."/>
            <person name="Hsiao Y.-Y."/>
            <person name="Qi Y."/>
            <person name="Fu T."/>
            <person name="Tang G."/>
            <person name="Zhang D."/>
            <person name="Sun W.-H."/>
            <person name="Liu D.-K."/>
            <person name="Li Y."/>
            <person name="Chen G.-Z."/>
            <person name="Liu X.-D."/>
            <person name="Liao X.-Y."/>
            <person name="Jiang Y.-T."/>
            <person name="Yu X."/>
            <person name="Hao Y."/>
            <person name="Huang J."/>
            <person name="Zhao X.-W."/>
            <person name="Ke S."/>
            <person name="Chen Y.-Y."/>
            <person name="Wu W.-L."/>
            <person name="Hsu J.-L."/>
            <person name="Lin Y.-F."/>
            <person name="Huang M.-D."/>
            <person name="Li C.-Y."/>
            <person name="Huang L."/>
            <person name="Wang Z.-W."/>
            <person name="Zhao X."/>
            <person name="Zhong W.-Y."/>
            <person name="Peng D.-H."/>
            <person name="Ahmad S."/>
            <person name="Lan S."/>
            <person name="Zhang J.-S."/>
            <person name="Tsai W.-C."/>
            <person name="Van De Peer Y."/>
            <person name="Liu Z.-J."/>
        </authorList>
    </citation>
    <scope>NUCLEOTIDE SEQUENCE</scope>
    <source>
        <strain evidence="1">SCP</strain>
        <tissue evidence="1">Leaves</tissue>
    </source>
</reference>
<evidence type="ECO:0000313" key="1">
    <source>
        <dbReference type="EMBL" id="KAK1259322.1"/>
    </source>
</evidence>
<keyword evidence="2" id="KW-1185">Reference proteome</keyword>
<dbReference type="EMBL" id="JAUJYN010000012">
    <property type="protein sequence ID" value="KAK1259322.1"/>
    <property type="molecule type" value="Genomic_DNA"/>
</dbReference>